<dbReference type="PANTHER" id="PTHR20858:SF17">
    <property type="entry name" value="HYDROXYMETHYLPYRIMIDINE_PHOSPHOMETHYLPYRIMIDINE KINASE THI20-RELATED"/>
    <property type="match status" value="1"/>
</dbReference>
<reference evidence="3" key="1">
    <citation type="journal article" date="2020" name="Mol. Plant Microbe">
        <title>Rhizobial microsymbionts of the narrowly endemic Oxytropis species growing in Kamchatka are characterized by significant genetic diversity and possess a set of genes that are associated with T3SS and T6SS secretion systems and can affect the development of symbiosis.</title>
        <authorList>
            <person name="Safronova V."/>
            <person name="Guro P."/>
            <person name="Sazanova A."/>
            <person name="Kuznetsova I."/>
            <person name="Belimov A."/>
            <person name="Yakubov V."/>
            <person name="Chirak E."/>
            <person name="Afonin A."/>
            <person name="Gogolev Y."/>
            <person name="Andronov E."/>
            <person name="Tikhonovich I."/>
        </authorList>
    </citation>
    <scope>NUCLEOTIDE SEQUENCE [LARGE SCALE GENOMIC DNA]</scope>
    <source>
        <strain evidence="3">583</strain>
        <plasmid evidence="3">p_1</plasmid>
    </source>
</reference>
<keyword evidence="2" id="KW-0614">Plasmid</keyword>
<dbReference type="Proteomes" id="UP000515465">
    <property type="component" value="Plasmid p_1"/>
</dbReference>
<dbReference type="PANTHER" id="PTHR20858">
    <property type="entry name" value="PHOSPHOMETHYLPYRIMIDINE KINASE"/>
    <property type="match status" value="1"/>
</dbReference>
<dbReference type="UniPathway" id="UPA00060">
    <property type="reaction ID" value="UER00138"/>
</dbReference>
<dbReference type="InterPro" id="IPR029056">
    <property type="entry name" value="Ribokinase-like"/>
</dbReference>
<protein>
    <recommendedName>
        <fullName evidence="1">Pyridoxamine kinase/Phosphomethylpyrimidine kinase domain-containing protein</fullName>
    </recommendedName>
</protein>
<evidence type="ECO:0000313" key="3">
    <source>
        <dbReference type="Proteomes" id="UP000515465"/>
    </source>
</evidence>
<accession>A0A7G6T6L1</accession>
<organism evidence="2 3">
    <name type="scientific">Mesorhizobium huakuii</name>
    <dbReference type="NCBI Taxonomy" id="28104"/>
    <lineage>
        <taxon>Bacteria</taxon>
        <taxon>Pseudomonadati</taxon>
        <taxon>Pseudomonadota</taxon>
        <taxon>Alphaproteobacteria</taxon>
        <taxon>Hyphomicrobiales</taxon>
        <taxon>Phyllobacteriaceae</taxon>
        <taxon>Mesorhizobium</taxon>
    </lineage>
</organism>
<dbReference type="EMBL" id="CP050299">
    <property type="protein sequence ID" value="QND62393.1"/>
    <property type="molecule type" value="Genomic_DNA"/>
</dbReference>
<evidence type="ECO:0000313" key="2">
    <source>
        <dbReference type="EMBL" id="QND62393.1"/>
    </source>
</evidence>
<name>A0A7G6T6L1_9HYPH</name>
<dbReference type="GO" id="GO:0009228">
    <property type="term" value="P:thiamine biosynthetic process"/>
    <property type="evidence" value="ECO:0007669"/>
    <property type="project" value="TreeGrafter"/>
</dbReference>
<dbReference type="GO" id="GO:0008972">
    <property type="term" value="F:phosphomethylpyrimidine kinase activity"/>
    <property type="evidence" value="ECO:0007669"/>
    <property type="project" value="TreeGrafter"/>
</dbReference>
<dbReference type="GO" id="GO:0009229">
    <property type="term" value="P:thiamine diphosphate biosynthetic process"/>
    <property type="evidence" value="ECO:0007669"/>
    <property type="project" value="UniProtKB-UniPathway"/>
</dbReference>
<dbReference type="Gene3D" id="3.40.1190.20">
    <property type="match status" value="1"/>
</dbReference>
<dbReference type="InterPro" id="IPR013749">
    <property type="entry name" value="PM/HMP-P_kinase-1"/>
</dbReference>
<dbReference type="GO" id="GO:0005829">
    <property type="term" value="C:cytosol"/>
    <property type="evidence" value="ECO:0007669"/>
    <property type="project" value="TreeGrafter"/>
</dbReference>
<sequence>MHRSTSSATPASSVKSSPEIRWYPISRVNAPLAAGPQALLIKGGHASGHRSTDVLLRFDQEPIRFDTPRLISSMRGTGCMLASAIAAHLANARSLQDSVREGKLFVFEKLRKHAAENSE</sequence>
<dbReference type="Pfam" id="PF08543">
    <property type="entry name" value="Phos_pyr_kin"/>
    <property type="match status" value="1"/>
</dbReference>
<dbReference type="GO" id="GO:0008902">
    <property type="term" value="F:hydroxymethylpyrimidine kinase activity"/>
    <property type="evidence" value="ECO:0007669"/>
    <property type="project" value="TreeGrafter"/>
</dbReference>
<proteinExistence type="predicted"/>
<geneLocation type="plasmid" evidence="2 3">
    <name>p_1</name>
</geneLocation>
<dbReference type="SUPFAM" id="SSF53613">
    <property type="entry name" value="Ribokinase-like"/>
    <property type="match status" value="1"/>
</dbReference>
<evidence type="ECO:0000259" key="1">
    <source>
        <dbReference type="Pfam" id="PF08543"/>
    </source>
</evidence>
<dbReference type="AlphaFoldDB" id="A0A7G6T6L1"/>
<feature type="domain" description="Pyridoxamine kinase/Phosphomethylpyrimidine kinase" evidence="1">
    <location>
        <begin position="33"/>
        <end position="113"/>
    </location>
</feature>
<gene>
    <name evidence="2" type="ORF">HB778_38510</name>
</gene>